<name>A0AAV6VME4_9ARAC</name>
<evidence type="ECO:0000313" key="3">
    <source>
        <dbReference type="Proteomes" id="UP000827092"/>
    </source>
</evidence>
<gene>
    <name evidence="2" type="ORF">JTE90_011368</name>
</gene>
<protein>
    <submittedName>
        <fullName evidence="2">Uncharacterized protein</fullName>
    </submittedName>
</protein>
<dbReference type="AlphaFoldDB" id="A0AAV6VME4"/>
<evidence type="ECO:0000313" key="2">
    <source>
        <dbReference type="EMBL" id="KAG8197213.1"/>
    </source>
</evidence>
<evidence type="ECO:0000256" key="1">
    <source>
        <dbReference type="SAM" id="MobiDB-lite"/>
    </source>
</evidence>
<reference evidence="2 3" key="1">
    <citation type="journal article" date="2022" name="Nat. Ecol. Evol.">
        <title>A masculinizing supergene underlies an exaggerated male reproductive morph in a spider.</title>
        <authorList>
            <person name="Hendrickx F."/>
            <person name="De Corte Z."/>
            <person name="Sonet G."/>
            <person name="Van Belleghem S.M."/>
            <person name="Kostlbacher S."/>
            <person name="Vangestel C."/>
        </authorList>
    </citation>
    <scope>NUCLEOTIDE SEQUENCE [LARGE SCALE GENOMIC DNA]</scope>
    <source>
        <strain evidence="2">W744_W776</strain>
    </source>
</reference>
<organism evidence="2 3">
    <name type="scientific">Oedothorax gibbosus</name>
    <dbReference type="NCBI Taxonomy" id="931172"/>
    <lineage>
        <taxon>Eukaryota</taxon>
        <taxon>Metazoa</taxon>
        <taxon>Ecdysozoa</taxon>
        <taxon>Arthropoda</taxon>
        <taxon>Chelicerata</taxon>
        <taxon>Arachnida</taxon>
        <taxon>Araneae</taxon>
        <taxon>Araneomorphae</taxon>
        <taxon>Entelegynae</taxon>
        <taxon>Araneoidea</taxon>
        <taxon>Linyphiidae</taxon>
        <taxon>Erigoninae</taxon>
        <taxon>Oedothorax</taxon>
    </lineage>
</organism>
<dbReference type="Proteomes" id="UP000827092">
    <property type="component" value="Unassembled WGS sequence"/>
</dbReference>
<comment type="caution">
    <text evidence="2">The sequence shown here is derived from an EMBL/GenBank/DDBJ whole genome shotgun (WGS) entry which is preliminary data.</text>
</comment>
<dbReference type="EMBL" id="JAFNEN010000058">
    <property type="protein sequence ID" value="KAG8197213.1"/>
    <property type="molecule type" value="Genomic_DNA"/>
</dbReference>
<accession>A0AAV6VME4</accession>
<feature type="compositionally biased region" description="Basic residues" evidence="1">
    <location>
        <begin position="64"/>
        <end position="81"/>
    </location>
</feature>
<sequence>MYKQTYTIVYSRLKHKSTHPPQQQPKNYTWQHATNKKYPLPSPPSDPNILSPLPRDRSPSRSSQKTKIRRQERTKKNRKSRTSPGMR</sequence>
<proteinExistence type="predicted"/>
<feature type="region of interest" description="Disordered" evidence="1">
    <location>
        <begin position="13"/>
        <end position="87"/>
    </location>
</feature>
<keyword evidence="3" id="KW-1185">Reference proteome</keyword>
<feature type="compositionally biased region" description="Polar residues" evidence="1">
    <location>
        <begin position="19"/>
        <end position="33"/>
    </location>
</feature>